<dbReference type="OrthoDB" id="5794962at2759"/>
<comment type="subcellular location">
    <subcellularLocation>
        <location evidence="1">Membrane</location>
    </subcellularLocation>
</comment>
<feature type="domain" description="G-protein coupled receptors family 1 profile" evidence="6">
    <location>
        <begin position="64"/>
        <end position="314"/>
    </location>
</feature>
<dbReference type="GO" id="GO:0016020">
    <property type="term" value="C:membrane"/>
    <property type="evidence" value="ECO:0007669"/>
    <property type="project" value="UniProtKB-SubCell"/>
</dbReference>
<evidence type="ECO:0000256" key="4">
    <source>
        <dbReference type="ARBA" id="ARBA00023136"/>
    </source>
</evidence>
<keyword evidence="3 5" id="KW-1133">Transmembrane helix</keyword>
<proteinExistence type="predicted"/>
<feature type="transmembrane region" description="Helical" evidence="5">
    <location>
        <begin position="122"/>
        <end position="145"/>
    </location>
</feature>
<name>A0A016SK33_9BILA</name>
<keyword evidence="2 5" id="KW-0812">Transmembrane</keyword>
<protein>
    <recommendedName>
        <fullName evidence="6">G-protein coupled receptors family 1 profile domain-containing protein</fullName>
    </recommendedName>
</protein>
<dbReference type="SUPFAM" id="SSF81321">
    <property type="entry name" value="Family A G protein-coupled receptor-like"/>
    <property type="match status" value="1"/>
</dbReference>
<dbReference type="InterPro" id="IPR052322">
    <property type="entry name" value="Mito_rRNA_Mtase_NSUN4"/>
</dbReference>
<organism evidence="7 8">
    <name type="scientific">Ancylostoma ceylanicum</name>
    <dbReference type="NCBI Taxonomy" id="53326"/>
    <lineage>
        <taxon>Eukaryota</taxon>
        <taxon>Metazoa</taxon>
        <taxon>Ecdysozoa</taxon>
        <taxon>Nematoda</taxon>
        <taxon>Chromadorea</taxon>
        <taxon>Rhabditida</taxon>
        <taxon>Rhabditina</taxon>
        <taxon>Rhabditomorpha</taxon>
        <taxon>Strongyloidea</taxon>
        <taxon>Ancylostomatidae</taxon>
        <taxon>Ancylostomatinae</taxon>
        <taxon>Ancylostoma</taxon>
    </lineage>
</organism>
<dbReference type="InterPro" id="IPR017452">
    <property type="entry name" value="GPCR_Rhodpsn_7TM"/>
</dbReference>
<keyword evidence="8" id="KW-1185">Reference proteome</keyword>
<dbReference type="InterPro" id="IPR019420">
    <property type="entry name" value="7TM_GPCR_serpentine_rcpt_Srbc"/>
</dbReference>
<feature type="transmembrane region" description="Helical" evidence="5">
    <location>
        <begin position="166"/>
        <end position="185"/>
    </location>
</feature>
<dbReference type="AlphaFoldDB" id="A0A016SK33"/>
<dbReference type="PANTHER" id="PTHR46955">
    <property type="entry name" value="PROTEIN CBG01349-RELATED"/>
    <property type="match status" value="1"/>
</dbReference>
<comment type="caution">
    <text evidence="7">The sequence shown here is derived from an EMBL/GenBank/DDBJ whole genome shotgun (WGS) entry which is preliminary data.</text>
</comment>
<dbReference type="EMBL" id="JARK01001552">
    <property type="protein sequence ID" value="EYB90669.1"/>
    <property type="molecule type" value="Genomic_DNA"/>
</dbReference>
<dbReference type="PANTHER" id="PTHR46955:SF3">
    <property type="entry name" value="G_PROTEIN_RECEP_F1_2 DOMAIN-CONTAINING PROTEIN"/>
    <property type="match status" value="1"/>
</dbReference>
<evidence type="ECO:0000313" key="8">
    <source>
        <dbReference type="Proteomes" id="UP000024635"/>
    </source>
</evidence>
<evidence type="ECO:0000313" key="7">
    <source>
        <dbReference type="EMBL" id="EYB90669.1"/>
    </source>
</evidence>
<sequence>MSEEPVWQYIWQENVFGDTFYGTSCLAIHLTGEYCSYEEPMQNNLSFIITDIVILFLQLTGIVCNGFILFMFFRVKKLYRNEALRLVLYLAITDFLHAITTLPYIIYLVVFWNPYSINLDPYFIMISSTPLIIQLKINLTLTIAIALERTMALFTPVLYRKLSSSLYATASLLLGMAFACGDLALEFALSPFVEQPNCAAIGCYVSDKFRYYWGISNMVFGLFVIVLTVMILLKLRSIHNHSKSARILVNKDAGRFRQANRTSVGILSTSLLFVTLPSVGVGFVEMIGFSIFKTVGPFYIVGLLSAGACNSIVYVVLNKDLRALAKSCITGGGLSTSTSATTRVSMSRFQSTMNK</sequence>
<reference evidence="8" key="1">
    <citation type="journal article" date="2015" name="Nat. Genet.">
        <title>The genome and transcriptome of the zoonotic hookworm Ancylostoma ceylanicum identify infection-specific gene families.</title>
        <authorList>
            <person name="Schwarz E.M."/>
            <person name="Hu Y."/>
            <person name="Antoshechkin I."/>
            <person name="Miller M.M."/>
            <person name="Sternberg P.W."/>
            <person name="Aroian R.V."/>
        </authorList>
    </citation>
    <scope>NUCLEOTIDE SEQUENCE</scope>
    <source>
        <strain evidence="8">HY135</strain>
    </source>
</reference>
<accession>A0A016SK33</accession>
<dbReference type="Proteomes" id="UP000024635">
    <property type="component" value="Unassembled WGS sequence"/>
</dbReference>
<dbReference type="PROSITE" id="PS50262">
    <property type="entry name" value="G_PROTEIN_RECEP_F1_2"/>
    <property type="match status" value="1"/>
</dbReference>
<feature type="transmembrane region" description="Helical" evidence="5">
    <location>
        <begin position="86"/>
        <end position="110"/>
    </location>
</feature>
<feature type="transmembrane region" description="Helical" evidence="5">
    <location>
        <begin position="298"/>
        <end position="317"/>
    </location>
</feature>
<gene>
    <name evidence="7" type="primary">Acey_s0216.g2376</name>
    <name evidence="7" type="ORF">Y032_0216g2376</name>
</gene>
<evidence type="ECO:0000256" key="2">
    <source>
        <dbReference type="ARBA" id="ARBA00022692"/>
    </source>
</evidence>
<feature type="transmembrane region" description="Helical" evidence="5">
    <location>
        <begin position="211"/>
        <end position="233"/>
    </location>
</feature>
<feature type="transmembrane region" description="Helical" evidence="5">
    <location>
        <begin position="264"/>
        <end position="292"/>
    </location>
</feature>
<evidence type="ECO:0000256" key="5">
    <source>
        <dbReference type="SAM" id="Phobius"/>
    </source>
</evidence>
<keyword evidence="4 5" id="KW-0472">Membrane</keyword>
<dbReference type="Gene3D" id="1.20.1070.10">
    <property type="entry name" value="Rhodopsin 7-helix transmembrane proteins"/>
    <property type="match status" value="1"/>
</dbReference>
<evidence type="ECO:0000256" key="1">
    <source>
        <dbReference type="ARBA" id="ARBA00004370"/>
    </source>
</evidence>
<evidence type="ECO:0000256" key="3">
    <source>
        <dbReference type="ARBA" id="ARBA00022989"/>
    </source>
</evidence>
<feature type="transmembrane region" description="Helical" evidence="5">
    <location>
        <begin position="47"/>
        <end position="74"/>
    </location>
</feature>
<dbReference type="Pfam" id="PF10316">
    <property type="entry name" value="7TM_GPCR_Srbc"/>
    <property type="match status" value="1"/>
</dbReference>
<evidence type="ECO:0000259" key="6">
    <source>
        <dbReference type="PROSITE" id="PS50262"/>
    </source>
</evidence>